<protein>
    <recommendedName>
        <fullName evidence="5">HTH asnC-type domain-containing protein</fullName>
    </recommendedName>
</protein>
<dbReference type="Pfam" id="PF13412">
    <property type="entry name" value="HTH_24"/>
    <property type="match status" value="2"/>
</dbReference>
<organism evidence="6 7">
    <name type="scientific">Mycolicibacterium moriokaense</name>
    <dbReference type="NCBI Taxonomy" id="39691"/>
    <lineage>
        <taxon>Bacteria</taxon>
        <taxon>Bacillati</taxon>
        <taxon>Actinomycetota</taxon>
        <taxon>Actinomycetes</taxon>
        <taxon>Mycobacteriales</taxon>
        <taxon>Mycobacteriaceae</taxon>
        <taxon>Mycolicibacterium</taxon>
    </lineage>
</organism>
<dbReference type="EMBL" id="AP022560">
    <property type="protein sequence ID" value="BBX03960.1"/>
    <property type="molecule type" value="Genomic_DNA"/>
</dbReference>
<dbReference type="AlphaFoldDB" id="A0AAD1M8X4"/>
<keyword evidence="4" id="KW-0812">Transmembrane</keyword>
<dbReference type="InterPro" id="IPR019885">
    <property type="entry name" value="Tscrpt_reg_HTH_AsnC-type_CS"/>
</dbReference>
<keyword evidence="1" id="KW-0805">Transcription regulation</keyword>
<dbReference type="PROSITE" id="PS00519">
    <property type="entry name" value="HTH_ASNC_1"/>
    <property type="match status" value="1"/>
</dbReference>
<dbReference type="RefSeq" id="WP_163658181.1">
    <property type="nucleotide sequence ID" value="NZ_AP022560.1"/>
</dbReference>
<evidence type="ECO:0000313" key="7">
    <source>
        <dbReference type="Proteomes" id="UP000466681"/>
    </source>
</evidence>
<evidence type="ECO:0000256" key="4">
    <source>
        <dbReference type="SAM" id="Phobius"/>
    </source>
</evidence>
<evidence type="ECO:0000256" key="2">
    <source>
        <dbReference type="ARBA" id="ARBA00023125"/>
    </source>
</evidence>
<dbReference type="KEGG" id="mmor:MMOR_48960"/>
<dbReference type="Pfam" id="PF01037">
    <property type="entry name" value="AsnC_trans_reg"/>
    <property type="match status" value="1"/>
</dbReference>
<dbReference type="PANTHER" id="PTHR30154:SF34">
    <property type="entry name" value="TRANSCRIPTIONAL REGULATOR AZLB"/>
    <property type="match status" value="1"/>
</dbReference>
<keyword evidence="2" id="KW-0238">DNA-binding</keyword>
<dbReference type="GO" id="GO:0005829">
    <property type="term" value="C:cytosol"/>
    <property type="evidence" value="ECO:0007669"/>
    <property type="project" value="TreeGrafter"/>
</dbReference>
<name>A0AAD1M8X4_9MYCO</name>
<feature type="domain" description="HTH asnC-type" evidence="5">
    <location>
        <begin position="202"/>
        <end position="262"/>
    </location>
</feature>
<sequence>MPTVDRQSEGVILRPPVTGALTANVASSVNLNAANRADPDEIDRALIDLLLRDVKMTNRELASSIGVSESAVSTRLRNLTASGAINFTAIIDWEEAGFEWLVIARIRTHNRSPREVAEAVSSLAQCVVAAVSLGDHNVVAYLLVQDRAELKRLTDDDLPSIAGIADMSLDVATDTIITPNGRRVFVGRGVPILRLPAPRVPLDDLDVAILEALIEDGRQSNRRIAHAQRASEGTVRARINRMVQANLVRAVAMVDPVALGFAAFIATISIRVDRSRILAIRDELAAIPEIAFMAVCVGDSDLSIAVTANAPEELVEVIAERVQTIAGVHSIEILLFVDIVLFSPYMKRLAKPGR</sequence>
<dbReference type="SUPFAM" id="SSF46785">
    <property type="entry name" value="Winged helix' DNA-binding domain"/>
    <property type="match status" value="2"/>
</dbReference>
<dbReference type="InterPro" id="IPR036388">
    <property type="entry name" value="WH-like_DNA-bd_sf"/>
</dbReference>
<dbReference type="SMART" id="SM00344">
    <property type="entry name" value="HTH_ASNC"/>
    <property type="match status" value="2"/>
</dbReference>
<dbReference type="InterPro" id="IPR019887">
    <property type="entry name" value="Tscrpt_reg_AsnC/Lrp_C"/>
</dbReference>
<dbReference type="Gene3D" id="3.30.70.920">
    <property type="match status" value="2"/>
</dbReference>
<evidence type="ECO:0000256" key="3">
    <source>
        <dbReference type="ARBA" id="ARBA00023163"/>
    </source>
</evidence>
<proteinExistence type="predicted"/>
<evidence type="ECO:0000313" key="6">
    <source>
        <dbReference type="EMBL" id="BBX03960.1"/>
    </source>
</evidence>
<dbReference type="GO" id="GO:0043565">
    <property type="term" value="F:sequence-specific DNA binding"/>
    <property type="evidence" value="ECO:0007669"/>
    <property type="project" value="InterPro"/>
</dbReference>
<keyword evidence="4" id="KW-0472">Membrane</keyword>
<dbReference type="InterPro" id="IPR036390">
    <property type="entry name" value="WH_DNA-bd_sf"/>
</dbReference>
<dbReference type="PROSITE" id="PS50956">
    <property type="entry name" value="HTH_ASNC_2"/>
    <property type="match status" value="2"/>
</dbReference>
<keyword evidence="4" id="KW-1133">Transmembrane helix</keyword>
<dbReference type="InterPro" id="IPR000485">
    <property type="entry name" value="AsnC-type_HTH_dom"/>
</dbReference>
<accession>A0AAD1M8X4</accession>
<keyword evidence="3" id="KW-0804">Transcription</keyword>
<feature type="domain" description="HTH asnC-type" evidence="5">
    <location>
        <begin position="39"/>
        <end position="99"/>
    </location>
</feature>
<dbReference type="InterPro" id="IPR019888">
    <property type="entry name" value="Tscrpt_reg_AsnC-like"/>
</dbReference>
<keyword evidence="7" id="KW-1185">Reference proteome</keyword>
<dbReference type="Gene3D" id="1.10.10.10">
    <property type="entry name" value="Winged helix-like DNA-binding domain superfamily/Winged helix DNA-binding domain"/>
    <property type="match status" value="2"/>
</dbReference>
<dbReference type="PANTHER" id="PTHR30154">
    <property type="entry name" value="LEUCINE-RESPONSIVE REGULATORY PROTEIN"/>
    <property type="match status" value="1"/>
</dbReference>
<dbReference type="GO" id="GO:0043200">
    <property type="term" value="P:response to amino acid"/>
    <property type="evidence" value="ECO:0007669"/>
    <property type="project" value="TreeGrafter"/>
</dbReference>
<dbReference type="InterPro" id="IPR011008">
    <property type="entry name" value="Dimeric_a/b-barrel"/>
</dbReference>
<evidence type="ECO:0000256" key="1">
    <source>
        <dbReference type="ARBA" id="ARBA00023015"/>
    </source>
</evidence>
<dbReference type="PRINTS" id="PR00033">
    <property type="entry name" value="HTHASNC"/>
</dbReference>
<gene>
    <name evidence="6" type="ORF">MMOR_48960</name>
</gene>
<dbReference type="SUPFAM" id="SSF54909">
    <property type="entry name" value="Dimeric alpha+beta barrel"/>
    <property type="match status" value="2"/>
</dbReference>
<feature type="transmembrane region" description="Helical" evidence="4">
    <location>
        <begin position="250"/>
        <end position="272"/>
    </location>
</feature>
<dbReference type="Proteomes" id="UP000466681">
    <property type="component" value="Chromosome"/>
</dbReference>
<evidence type="ECO:0000259" key="5">
    <source>
        <dbReference type="PROSITE" id="PS50956"/>
    </source>
</evidence>
<reference evidence="6 7" key="1">
    <citation type="journal article" date="2019" name="Emerg. Microbes Infect.">
        <title>Comprehensive subspecies identification of 175 nontuberculous mycobacteria species based on 7547 genomic profiles.</title>
        <authorList>
            <person name="Matsumoto Y."/>
            <person name="Kinjo T."/>
            <person name="Motooka D."/>
            <person name="Nabeya D."/>
            <person name="Jung N."/>
            <person name="Uechi K."/>
            <person name="Horii T."/>
            <person name="Iida T."/>
            <person name="Fujita J."/>
            <person name="Nakamura S."/>
        </authorList>
    </citation>
    <scope>NUCLEOTIDE SEQUENCE [LARGE SCALE GENOMIC DNA]</scope>
    <source>
        <strain evidence="6 7">JCM 6375</strain>
    </source>
</reference>